<evidence type="ECO:0000256" key="5">
    <source>
        <dbReference type="ARBA" id="ARBA00022833"/>
    </source>
</evidence>
<dbReference type="SMART" id="SM00184">
    <property type="entry name" value="RING"/>
    <property type="match status" value="1"/>
</dbReference>
<evidence type="ECO:0000256" key="2">
    <source>
        <dbReference type="ARBA" id="ARBA00022490"/>
    </source>
</evidence>
<dbReference type="Pfam" id="PF21355">
    <property type="entry name" value="TRAF-mep_MATH"/>
    <property type="match status" value="1"/>
</dbReference>
<dbReference type="PROSITE" id="PS50144">
    <property type="entry name" value="MATH"/>
    <property type="match status" value="1"/>
</dbReference>
<dbReference type="Proteomes" id="UP000295192">
    <property type="component" value="Unassembled WGS sequence"/>
</dbReference>
<feature type="compositionally biased region" description="Low complexity" evidence="7">
    <location>
        <begin position="11"/>
        <end position="30"/>
    </location>
</feature>
<dbReference type="InterPro" id="IPR008974">
    <property type="entry name" value="TRAF-like"/>
</dbReference>
<dbReference type="GO" id="GO:0031663">
    <property type="term" value="P:lipopolysaccharide-mediated signaling pathway"/>
    <property type="evidence" value="ECO:0007669"/>
    <property type="project" value="TreeGrafter"/>
</dbReference>
<evidence type="ECO:0000313" key="11">
    <source>
        <dbReference type="Proteomes" id="UP000295192"/>
    </source>
</evidence>
<keyword evidence="2" id="KW-0963">Cytoplasm</keyword>
<dbReference type="FunFam" id="3.30.40.10:FF:000961">
    <property type="entry name" value="TNF-receptor-associated factor 2"/>
    <property type="match status" value="1"/>
</dbReference>
<dbReference type="OMA" id="SCPYRRQ"/>
<dbReference type="SUPFAM" id="SSF57850">
    <property type="entry name" value="RING/U-box"/>
    <property type="match status" value="1"/>
</dbReference>
<feature type="domain" description="MATH" evidence="9">
    <location>
        <begin position="342"/>
        <end position="485"/>
    </location>
</feature>
<dbReference type="EMBL" id="LSRL02000449">
    <property type="protein sequence ID" value="TDG40935.1"/>
    <property type="molecule type" value="Genomic_DNA"/>
</dbReference>
<dbReference type="Gene3D" id="3.30.40.10">
    <property type="entry name" value="Zinc/RING finger domain, C3HC4 (zinc finger)"/>
    <property type="match status" value="2"/>
</dbReference>
<feature type="region of interest" description="Disordered" evidence="7">
    <location>
        <begin position="267"/>
        <end position="295"/>
    </location>
</feature>
<dbReference type="GO" id="GO:0061630">
    <property type="term" value="F:ubiquitin protein ligase activity"/>
    <property type="evidence" value="ECO:0007669"/>
    <property type="project" value="TreeGrafter"/>
</dbReference>
<dbReference type="GO" id="GO:0005737">
    <property type="term" value="C:cytoplasm"/>
    <property type="evidence" value="ECO:0007669"/>
    <property type="project" value="UniProtKB-SubCell"/>
</dbReference>
<dbReference type="GO" id="GO:0008270">
    <property type="term" value="F:zinc ion binding"/>
    <property type="evidence" value="ECO:0007669"/>
    <property type="project" value="UniProtKB-KW"/>
</dbReference>
<dbReference type="OrthoDB" id="6499288at2759"/>
<evidence type="ECO:0000259" key="8">
    <source>
        <dbReference type="PROSITE" id="PS50089"/>
    </source>
</evidence>
<evidence type="ECO:0000256" key="6">
    <source>
        <dbReference type="PROSITE-ProRule" id="PRU00175"/>
    </source>
</evidence>
<evidence type="ECO:0000313" key="10">
    <source>
        <dbReference type="EMBL" id="TDG40935.1"/>
    </source>
</evidence>
<dbReference type="STRING" id="7232.A0A484AZC4"/>
<evidence type="ECO:0008006" key="12">
    <source>
        <dbReference type="Google" id="ProtNLM"/>
    </source>
</evidence>
<feature type="compositionally biased region" description="Polar residues" evidence="7">
    <location>
        <begin position="1"/>
        <end position="10"/>
    </location>
</feature>
<dbReference type="AlphaFoldDB" id="A0A484AZC4"/>
<dbReference type="PANTHER" id="PTHR10131:SF152">
    <property type="entry name" value="TNF RECEPTOR-ASSOCIATED FACTOR 6"/>
    <property type="match status" value="1"/>
</dbReference>
<keyword evidence="11" id="KW-1185">Reference proteome</keyword>
<dbReference type="SUPFAM" id="SSF49599">
    <property type="entry name" value="TRAF domain-like"/>
    <property type="match status" value="2"/>
</dbReference>
<dbReference type="KEGG" id="dnv:108655545"/>
<evidence type="ECO:0000256" key="4">
    <source>
        <dbReference type="ARBA" id="ARBA00022771"/>
    </source>
</evidence>
<name>A0A484AZC4_DRONA</name>
<accession>A0A484AZC4</accession>
<keyword evidence="5" id="KW-0862">Zinc</keyword>
<feature type="compositionally biased region" description="Polar residues" evidence="7">
    <location>
        <begin position="267"/>
        <end position="278"/>
    </location>
</feature>
<protein>
    <recommendedName>
        <fullName evidence="12">TNF receptor-associated factor 6</fullName>
    </recommendedName>
</protein>
<dbReference type="PROSITE" id="PS50089">
    <property type="entry name" value="ZF_RING_2"/>
    <property type="match status" value="1"/>
</dbReference>
<dbReference type="PROSITE" id="PS00518">
    <property type="entry name" value="ZF_RING_1"/>
    <property type="match status" value="1"/>
</dbReference>
<dbReference type="Pfam" id="PF13923">
    <property type="entry name" value="zf-C3HC4_2"/>
    <property type="match status" value="1"/>
</dbReference>
<dbReference type="InterPro" id="IPR001841">
    <property type="entry name" value="Znf_RING"/>
</dbReference>
<reference evidence="10 11" key="1">
    <citation type="journal article" date="2019" name="J. Hered.">
        <title>An Improved Genome Assembly for Drosophila navojoa, the Basal Species in the mojavensis Cluster.</title>
        <authorList>
            <person name="Vanderlinde T."/>
            <person name="Dupim E.G."/>
            <person name="Nazario-Yepiz N.O."/>
            <person name="Carvalho A.B."/>
        </authorList>
    </citation>
    <scope>NUCLEOTIDE SEQUENCE [LARGE SCALE GENOMIC DNA]</scope>
    <source>
        <strain evidence="10">Navoj_Jal97</strain>
        <tissue evidence="10">Whole organism</tissue>
    </source>
</reference>
<dbReference type="InterPro" id="IPR013083">
    <property type="entry name" value="Znf_RING/FYVE/PHD"/>
</dbReference>
<feature type="region of interest" description="Disordered" evidence="7">
    <location>
        <begin position="1"/>
        <end position="68"/>
    </location>
</feature>
<organism evidence="10 11">
    <name type="scientific">Drosophila navojoa</name>
    <name type="common">Fruit fly</name>
    <dbReference type="NCBI Taxonomy" id="7232"/>
    <lineage>
        <taxon>Eukaryota</taxon>
        <taxon>Metazoa</taxon>
        <taxon>Ecdysozoa</taxon>
        <taxon>Arthropoda</taxon>
        <taxon>Hexapoda</taxon>
        <taxon>Insecta</taxon>
        <taxon>Pterygota</taxon>
        <taxon>Neoptera</taxon>
        <taxon>Endopterygota</taxon>
        <taxon>Diptera</taxon>
        <taxon>Brachycera</taxon>
        <taxon>Muscomorpha</taxon>
        <taxon>Ephydroidea</taxon>
        <taxon>Drosophilidae</taxon>
        <taxon>Drosophila</taxon>
    </lineage>
</organism>
<sequence>MHLRTNAMQRTQQEQKQLKLHQQQQQTEDIQQQHHHHHHHQQQQHQQQQQHNSNINSNGTHIAGCSNATPTTAATTNAAVGAAGVTPPRTLALNQNYAASDTSGEHDGETDYLDSRYECAICIDWLNEPVLTSCGHRFCKSCLSDWLQNHNQCCPLDNKQLSAEQDIFPDNYTRREIEQIKHKCPNSPHGCAVVASPIELHRHLPSCPYRRQQQQQPLEEKCPFASIKCDFVGRPETNQLEEHLKTDMPHHMQLMLQAFQQTAIETWQPHKPSSSSALENGHKAGQLPPPPQYANGVDEQIVQTMYQRIVVLEQRTREQETRIENLNKQLRRQQPIDARYSNGTIVWQIEQLSTLIERLRANANNQVYSHECYTSPYGYKFCARLNIQPRKPHVLSLHVHLMQSDNDFHLDWPFKGRIKLCMVHPGDASLSQHDTIMTKPEILAFHQPREAISTRGFGFLEYANISNIMQLGFCADNRLLIKIEINIV</sequence>
<feature type="domain" description="RING-type" evidence="8">
    <location>
        <begin position="119"/>
        <end position="158"/>
    </location>
</feature>
<dbReference type="GO" id="GO:0045087">
    <property type="term" value="P:innate immune response"/>
    <property type="evidence" value="ECO:0007669"/>
    <property type="project" value="TreeGrafter"/>
</dbReference>
<evidence type="ECO:0000256" key="3">
    <source>
        <dbReference type="ARBA" id="ARBA00022723"/>
    </source>
</evidence>
<evidence type="ECO:0000256" key="7">
    <source>
        <dbReference type="SAM" id="MobiDB-lite"/>
    </source>
</evidence>
<comment type="caution">
    <text evidence="10">The sequence shown here is derived from an EMBL/GenBank/DDBJ whole genome shotgun (WGS) entry which is preliminary data.</text>
</comment>
<dbReference type="InterPro" id="IPR002083">
    <property type="entry name" value="MATH/TRAF_dom"/>
</dbReference>
<evidence type="ECO:0000259" key="9">
    <source>
        <dbReference type="PROSITE" id="PS50144"/>
    </source>
</evidence>
<gene>
    <name evidence="10" type="ORF">AWZ03_012639</name>
</gene>
<evidence type="ECO:0000256" key="1">
    <source>
        <dbReference type="ARBA" id="ARBA00004496"/>
    </source>
</evidence>
<dbReference type="InterPro" id="IPR049342">
    <property type="entry name" value="TRAF1-6_MATH_dom"/>
</dbReference>
<feature type="compositionally biased region" description="Basic residues" evidence="7">
    <location>
        <begin position="33"/>
        <end position="42"/>
    </location>
</feature>
<dbReference type="Gene3D" id="2.60.210.10">
    <property type="entry name" value="Apoptosis, Tumor Necrosis Factor Receptor Associated Protein 2, Chain A"/>
    <property type="match status" value="1"/>
</dbReference>
<dbReference type="GO" id="GO:0043122">
    <property type="term" value="P:regulation of canonical NF-kappaB signal transduction"/>
    <property type="evidence" value="ECO:0007669"/>
    <property type="project" value="TreeGrafter"/>
</dbReference>
<dbReference type="PANTHER" id="PTHR10131">
    <property type="entry name" value="TNF RECEPTOR ASSOCIATED FACTOR"/>
    <property type="match status" value="1"/>
</dbReference>
<dbReference type="InterPro" id="IPR017907">
    <property type="entry name" value="Znf_RING_CS"/>
</dbReference>
<keyword evidence="4 6" id="KW-0863">Zinc-finger</keyword>
<dbReference type="FunFam" id="2.60.210.10:FF:000019">
    <property type="entry name" value="TNF-receptor-associated factor 2"/>
    <property type="match status" value="1"/>
</dbReference>
<keyword evidence="3" id="KW-0479">Metal-binding</keyword>
<comment type="subcellular location">
    <subcellularLocation>
        <location evidence="1">Cytoplasm</location>
    </subcellularLocation>
</comment>
<proteinExistence type="predicted"/>